<dbReference type="OrthoDB" id="2414603at2759"/>
<keyword evidence="1" id="KW-1133">Transmembrane helix</keyword>
<dbReference type="EMBL" id="CAJVPY010003658">
    <property type="protein sequence ID" value="CAG8597807.1"/>
    <property type="molecule type" value="Genomic_DNA"/>
</dbReference>
<keyword evidence="1" id="KW-0472">Membrane</keyword>
<comment type="caution">
    <text evidence="2">The sequence shown here is derived from an EMBL/GenBank/DDBJ whole genome shotgun (WGS) entry which is preliminary data.</text>
</comment>
<evidence type="ECO:0000313" key="3">
    <source>
        <dbReference type="Proteomes" id="UP000789405"/>
    </source>
</evidence>
<evidence type="ECO:0000256" key="1">
    <source>
        <dbReference type="SAM" id="Phobius"/>
    </source>
</evidence>
<organism evidence="2 3">
    <name type="scientific">Dentiscutata erythropus</name>
    <dbReference type="NCBI Taxonomy" id="1348616"/>
    <lineage>
        <taxon>Eukaryota</taxon>
        <taxon>Fungi</taxon>
        <taxon>Fungi incertae sedis</taxon>
        <taxon>Mucoromycota</taxon>
        <taxon>Glomeromycotina</taxon>
        <taxon>Glomeromycetes</taxon>
        <taxon>Diversisporales</taxon>
        <taxon>Gigasporaceae</taxon>
        <taxon>Dentiscutata</taxon>
    </lineage>
</organism>
<keyword evidence="1" id="KW-0812">Transmembrane</keyword>
<sequence length="472" mass="53093">MIEQLDLFSSFLSGLAAMAYLHNFFVSVILYRSGHANVSNILKVIFNFSGIARSVVMYALVMVSQNISNDQCSALTYLQDVANFFYRQALMGFLLWRLKQIEYSFWDRWISFGLFTARTILNFTDILIKLAFFGYASPKLITQPDTSNTICDSAHEFGALPIYLSFVGIDFIIDTFVTVRLVQILTEGNRSAAEVNSIIGRKPTTKRTLFTAVLYWNFLRLTIDFLYNAITVILAVENPSINNSVLYSLMCFVTIAQSYLITVDAEIVKVIEGSSENPPNIEWLNSIIDDGRGTRDVPPSSSSTARSTSKYQKIIKPLFISTSPVTCRPQYTPPTALIRESMLGQRQTGSFQLNKGKIVVVSMQRLSFFEWANMVTGADNNSVDNNENSYIDHEFKRTKIGRDGMISNNSLNNIGKDSVRLLDGNNSLIPESAYISQSRRGSDTSTMSNSSLQTKTNDTHFINELNYKQSFI</sequence>
<feature type="transmembrane region" description="Helical" evidence="1">
    <location>
        <begin position="12"/>
        <end position="32"/>
    </location>
</feature>
<dbReference type="Proteomes" id="UP000789405">
    <property type="component" value="Unassembled WGS sequence"/>
</dbReference>
<proteinExistence type="predicted"/>
<name>A0A9N9CG76_9GLOM</name>
<reference evidence="2" key="1">
    <citation type="submission" date="2021-06" db="EMBL/GenBank/DDBJ databases">
        <authorList>
            <person name="Kallberg Y."/>
            <person name="Tangrot J."/>
            <person name="Rosling A."/>
        </authorList>
    </citation>
    <scope>NUCLEOTIDE SEQUENCE</scope>
    <source>
        <strain evidence="2">MA453B</strain>
    </source>
</reference>
<protein>
    <submittedName>
        <fullName evidence="2">5034_t:CDS:1</fullName>
    </submittedName>
</protein>
<keyword evidence="3" id="KW-1185">Reference proteome</keyword>
<dbReference type="AlphaFoldDB" id="A0A9N9CG76"/>
<evidence type="ECO:0000313" key="2">
    <source>
        <dbReference type="EMBL" id="CAG8597807.1"/>
    </source>
</evidence>
<accession>A0A9N9CG76</accession>
<gene>
    <name evidence="2" type="ORF">DERYTH_LOCUS7487</name>
</gene>